<sequence>MVDAKALKLSHYKDVFRVTAPDGTHHIVKTFKGWAKVHCHNNAKYTLQAIQLLSAELSGVRLPSWVALDDDDVSVRMELLPELRKGKEVYPPQYKAYHHFFTELYQINAPDWVKDIRQSKVIAEEVLAAIPSDQPMALGFKGDAWGNVLLSRDTLVLADVEDICIEPLGFSEVIALLEMTTAATSGKPQALFGLFSLRSVQPAFIHFLTTSQAQSVIQLARLAWESRIVSCGKFRKACKVRIADQVVQRLEQLLAAQAMREQNL</sequence>
<keyword evidence="2" id="KW-1185">Reference proteome</keyword>
<dbReference type="EMBL" id="JAUZVY010000001">
    <property type="protein sequence ID" value="MDP4528135.1"/>
    <property type="molecule type" value="Genomic_DNA"/>
</dbReference>
<name>A0ABT9GME5_9GAMM</name>
<comment type="caution">
    <text evidence="1">The sequence shown here is derived from an EMBL/GenBank/DDBJ whole genome shotgun (WGS) entry which is preliminary data.</text>
</comment>
<accession>A0ABT9GME5</accession>
<gene>
    <name evidence="1" type="ORF">Q3O59_03705</name>
</gene>
<evidence type="ECO:0000313" key="1">
    <source>
        <dbReference type="EMBL" id="MDP4528135.1"/>
    </source>
</evidence>
<proteinExistence type="predicted"/>
<evidence type="ECO:0000313" key="2">
    <source>
        <dbReference type="Proteomes" id="UP001236258"/>
    </source>
</evidence>
<reference evidence="1 2" key="1">
    <citation type="submission" date="2023-08" db="EMBL/GenBank/DDBJ databases">
        <authorList>
            <person name="Joshi A."/>
            <person name="Thite S."/>
        </authorList>
    </citation>
    <scope>NUCLEOTIDE SEQUENCE [LARGE SCALE GENOMIC DNA]</scope>
    <source>
        <strain evidence="1 2">1E1</strain>
    </source>
</reference>
<evidence type="ECO:0008006" key="3">
    <source>
        <dbReference type="Google" id="ProtNLM"/>
    </source>
</evidence>
<protein>
    <recommendedName>
        <fullName evidence="3">Aminoglycoside phosphotransferase domain-containing protein</fullName>
    </recommendedName>
</protein>
<organism evidence="1 2">
    <name type="scientific">Alkalimonas delamerensis</name>
    <dbReference type="NCBI Taxonomy" id="265981"/>
    <lineage>
        <taxon>Bacteria</taxon>
        <taxon>Pseudomonadati</taxon>
        <taxon>Pseudomonadota</taxon>
        <taxon>Gammaproteobacteria</taxon>
        <taxon>Alkalimonas</taxon>
    </lineage>
</organism>
<dbReference type="RefSeq" id="WP_305944287.1">
    <property type="nucleotide sequence ID" value="NZ_JAUZVY010000001.1"/>
</dbReference>
<dbReference type="Proteomes" id="UP001236258">
    <property type="component" value="Unassembled WGS sequence"/>
</dbReference>